<comment type="caution">
    <text evidence="3">The sequence shown here is derived from an EMBL/GenBank/DDBJ whole genome shotgun (WGS) entry which is preliminary data.</text>
</comment>
<evidence type="ECO:0000256" key="1">
    <source>
        <dbReference type="SAM" id="MobiDB-lite"/>
    </source>
</evidence>
<feature type="region of interest" description="Disordered" evidence="1">
    <location>
        <begin position="1"/>
        <end position="26"/>
    </location>
</feature>
<dbReference type="GO" id="GO:0003677">
    <property type="term" value="F:DNA binding"/>
    <property type="evidence" value="ECO:0007669"/>
    <property type="project" value="UniProtKB-KW"/>
</dbReference>
<gene>
    <name evidence="3" type="ORF">QE152_g37981</name>
</gene>
<feature type="domain" description="HTH psq-type" evidence="2">
    <location>
        <begin position="49"/>
        <end position="84"/>
    </location>
</feature>
<evidence type="ECO:0000313" key="3">
    <source>
        <dbReference type="EMBL" id="KAK9685512.1"/>
    </source>
</evidence>
<feature type="compositionally biased region" description="Basic residues" evidence="1">
    <location>
        <begin position="1"/>
        <end position="11"/>
    </location>
</feature>
<accession>A0AAW1I965</accession>
<protein>
    <submittedName>
        <fullName evidence="3">CENP-B N-terminal DNA-binding domain</fullName>
    </submittedName>
</protein>
<evidence type="ECO:0000313" key="4">
    <source>
        <dbReference type="Proteomes" id="UP001458880"/>
    </source>
</evidence>
<proteinExistence type="predicted"/>
<dbReference type="AlphaFoldDB" id="A0AAW1I965"/>
<keyword evidence="4" id="KW-1185">Reference proteome</keyword>
<keyword evidence="3" id="KW-0238">DNA-binding</keyword>
<name>A0AAW1I965_POPJA</name>
<dbReference type="EMBL" id="JASPKY010000773">
    <property type="protein sequence ID" value="KAK9685512.1"/>
    <property type="molecule type" value="Genomic_DNA"/>
</dbReference>
<evidence type="ECO:0000259" key="2">
    <source>
        <dbReference type="Pfam" id="PF05225"/>
    </source>
</evidence>
<dbReference type="Pfam" id="PF05225">
    <property type="entry name" value="HTH_psq"/>
    <property type="match status" value="1"/>
</dbReference>
<dbReference type="Proteomes" id="UP001458880">
    <property type="component" value="Unassembled WGS sequence"/>
</dbReference>
<reference evidence="3 4" key="1">
    <citation type="journal article" date="2024" name="BMC Genomics">
        <title>De novo assembly and annotation of Popillia japonica's genome with initial clues to its potential as an invasive pest.</title>
        <authorList>
            <person name="Cucini C."/>
            <person name="Boschi S."/>
            <person name="Funari R."/>
            <person name="Cardaioli E."/>
            <person name="Iannotti N."/>
            <person name="Marturano G."/>
            <person name="Paoli F."/>
            <person name="Bruttini M."/>
            <person name="Carapelli A."/>
            <person name="Frati F."/>
            <person name="Nardi F."/>
        </authorList>
    </citation>
    <scope>NUCLEOTIDE SEQUENCE [LARGE SCALE GENOMIC DNA]</scope>
    <source>
        <strain evidence="3">DMR45628</strain>
    </source>
</reference>
<sequence length="148" mass="17309">MAMVHTRRRIGNRRDNDNDVGGHFVNRMPRTRKRTTTRAEKDVGVYEQAYEDITTGLLSLRAAAKKYDLCHVSLSRYKKKREEAGENSVAMGYRAWNKVFTDEHEKIMADYIIRASQIYYGLSPKEIKRLAYDLAKKYNLNILMNTKK</sequence>
<organism evidence="3 4">
    <name type="scientific">Popillia japonica</name>
    <name type="common">Japanese beetle</name>
    <dbReference type="NCBI Taxonomy" id="7064"/>
    <lineage>
        <taxon>Eukaryota</taxon>
        <taxon>Metazoa</taxon>
        <taxon>Ecdysozoa</taxon>
        <taxon>Arthropoda</taxon>
        <taxon>Hexapoda</taxon>
        <taxon>Insecta</taxon>
        <taxon>Pterygota</taxon>
        <taxon>Neoptera</taxon>
        <taxon>Endopterygota</taxon>
        <taxon>Coleoptera</taxon>
        <taxon>Polyphaga</taxon>
        <taxon>Scarabaeiformia</taxon>
        <taxon>Scarabaeidae</taxon>
        <taxon>Rutelinae</taxon>
        <taxon>Popillia</taxon>
    </lineage>
</organism>
<dbReference type="InterPro" id="IPR007889">
    <property type="entry name" value="HTH_Psq"/>
</dbReference>